<comment type="caution">
    <text evidence="2">The sequence shown here is derived from an EMBL/GenBank/DDBJ whole genome shotgun (WGS) entry which is preliminary data.</text>
</comment>
<name>A0A2P4P535_RHIID</name>
<keyword evidence="1" id="KW-0472">Membrane</keyword>
<evidence type="ECO:0000256" key="1">
    <source>
        <dbReference type="SAM" id="Phobius"/>
    </source>
</evidence>
<dbReference type="AlphaFoldDB" id="A0A2P4P535"/>
<reference evidence="2 3" key="1">
    <citation type="journal article" date="2013" name="Proc. Natl. Acad. Sci. U.S.A.">
        <title>Genome of an arbuscular mycorrhizal fungus provides insight into the oldest plant symbiosis.</title>
        <authorList>
            <person name="Tisserant E."/>
            <person name="Malbreil M."/>
            <person name="Kuo A."/>
            <person name="Kohler A."/>
            <person name="Symeonidi A."/>
            <person name="Balestrini R."/>
            <person name="Charron P."/>
            <person name="Duensing N."/>
            <person name="Frei Dit Frey N."/>
            <person name="Gianinazzi-Pearson V."/>
            <person name="Gilbert L.B."/>
            <person name="Handa Y."/>
            <person name="Herr J.R."/>
            <person name="Hijri M."/>
            <person name="Koul R."/>
            <person name="Kawaguchi M."/>
            <person name="Krajinski F."/>
            <person name="Lammers P.J."/>
            <person name="Masclaux F.G."/>
            <person name="Murat C."/>
            <person name="Morin E."/>
            <person name="Ndikumana S."/>
            <person name="Pagni M."/>
            <person name="Petitpierre D."/>
            <person name="Requena N."/>
            <person name="Rosikiewicz P."/>
            <person name="Riley R."/>
            <person name="Saito K."/>
            <person name="San Clemente H."/>
            <person name="Shapiro H."/>
            <person name="van Tuinen D."/>
            <person name="Becard G."/>
            <person name="Bonfante P."/>
            <person name="Paszkowski U."/>
            <person name="Shachar-Hill Y.Y."/>
            <person name="Tuskan G.A."/>
            <person name="Young P.W."/>
            <person name="Sanders I.R."/>
            <person name="Henrissat B."/>
            <person name="Rensing S.A."/>
            <person name="Grigoriev I.V."/>
            <person name="Corradi N."/>
            <person name="Roux C."/>
            <person name="Martin F."/>
        </authorList>
    </citation>
    <scope>NUCLEOTIDE SEQUENCE [LARGE SCALE GENOMIC DNA]</scope>
    <source>
        <strain evidence="2 3">DAOM 197198</strain>
    </source>
</reference>
<accession>A0A2P4P535</accession>
<evidence type="ECO:0000313" key="2">
    <source>
        <dbReference type="EMBL" id="POG60499.1"/>
    </source>
</evidence>
<sequence length="61" mass="7711">MEFSLLHFVSSIHLINFLYISYIYQTYFIYFFNRNRRLSMKLFIIYCCYLVEKKSNLDKYR</sequence>
<gene>
    <name evidence="2" type="ORF">GLOIN_2v1712598</name>
</gene>
<keyword evidence="3" id="KW-1185">Reference proteome</keyword>
<proteinExistence type="predicted"/>
<dbReference type="Proteomes" id="UP000018888">
    <property type="component" value="Unassembled WGS sequence"/>
</dbReference>
<dbReference type="EMBL" id="AUPC02000386">
    <property type="protein sequence ID" value="POG60499.1"/>
    <property type="molecule type" value="Genomic_DNA"/>
</dbReference>
<protein>
    <submittedName>
        <fullName evidence="2">Uncharacterized protein</fullName>
    </submittedName>
</protein>
<keyword evidence="1" id="KW-0812">Transmembrane</keyword>
<keyword evidence="1" id="KW-1133">Transmembrane helix</keyword>
<organism evidence="2 3">
    <name type="scientific">Rhizophagus irregularis (strain DAOM 181602 / DAOM 197198 / MUCL 43194)</name>
    <name type="common">Arbuscular mycorrhizal fungus</name>
    <name type="synonym">Glomus intraradices</name>
    <dbReference type="NCBI Taxonomy" id="747089"/>
    <lineage>
        <taxon>Eukaryota</taxon>
        <taxon>Fungi</taxon>
        <taxon>Fungi incertae sedis</taxon>
        <taxon>Mucoromycota</taxon>
        <taxon>Glomeromycotina</taxon>
        <taxon>Glomeromycetes</taxon>
        <taxon>Glomerales</taxon>
        <taxon>Glomeraceae</taxon>
        <taxon>Rhizophagus</taxon>
    </lineage>
</organism>
<evidence type="ECO:0000313" key="3">
    <source>
        <dbReference type="Proteomes" id="UP000018888"/>
    </source>
</evidence>
<reference evidence="2 3" key="2">
    <citation type="journal article" date="2018" name="New Phytol.">
        <title>High intraspecific genome diversity in the model arbuscular mycorrhizal symbiont Rhizophagus irregularis.</title>
        <authorList>
            <person name="Chen E.C.H."/>
            <person name="Morin E."/>
            <person name="Beaudet D."/>
            <person name="Noel J."/>
            <person name="Yildirir G."/>
            <person name="Ndikumana S."/>
            <person name="Charron P."/>
            <person name="St-Onge C."/>
            <person name="Giorgi J."/>
            <person name="Kruger M."/>
            <person name="Marton T."/>
            <person name="Ropars J."/>
            <person name="Grigoriev I.V."/>
            <person name="Hainaut M."/>
            <person name="Henrissat B."/>
            <person name="Roux C."/>
            <person name="Martin F."/>
            <person name="Corradi N."/>
        </authorList>
    </citation>
    <scope>NUCLEOTIDE SEQUENCE [LARGE SCALE GENOMIC DNA]</scope>
    <source>
        <strain evidence="2 3">DAOM 197198</strain>
    </source>
</reference>
<feature type="transmembrane region" description="Helical" evidence="1">
    <location>
        <begin position="12"/>
        <end position="32"/>
    </location>
</feature>